<dbReference type="PANTHER" id="PTHR30212:SF2">
    <property type="entry name" value="PROTEIN YIIM"/>
    <property type="match status" value="1"/>
</dbReference>
<evidence type="ECO:0000313" key="3">
    <source>
        <dbReference type="Proteomes" id="UP000031518"/>
    </source>
</evidence>
<dbReference type="SUPFAM" id="SSF50800">
    <property type="entry name" value="PK beta-barrel domain-like"/>
    <property type="match status" value="1"/>
</dbReference>
<organism evidence="2 3">
    <name type="scientific">Pyrinomonas methylaliphatogenes</name>
    <dbReference type="NCBI Taxonomy" id="454194"/>
    <lineage>
        <taxon>Bacteria</taxon>
        <taxon>Pseudomonadati</taxon>
        <taxon>Acidobacteriota</taxon>
        <taxon>Blastocatellia</taxon>
        <taxon>Blastocatellales</taxon>
        <taxon>Pyrinomonadaceae</taxon>
        <taxon>Pyrinomonas</taxon>
    </lineage>
</organism>
<dbReference type="OrthoDB" id="9786134at2"/>
<reference evidence="2 3" key="1">
    <citation type="submission" date="2013-12" db="EMBL/GenBank/DDBJ databases">
        <authorList>
            <person name="Stott M."/>
        </authorList>
    </citation>
    <scope>NUCLEOTIDE SEQUENCE [LARGE SCALE GENOMIC DNA]</scope>
    <source>
        <strain evidence="2 3">K22</strain>
    </source>
</reference>
<name>A0A0B6WZ15_9BACT</name>
<keyword evidence="3" id="KW-1185">Reference proteome</keyword>
<dbReference type="PROSITE" id="PS51340">
    <property type="entry name" value="MOSC"/>
    <property type="match status" value="1"/>
</dbReference>
<proteinExistence type="predicted"/>
<dbReference type="STRING" id="454194.PYK22_01976"/>
<dbReference type="GO" id="GO:0003824">
    <property type="term" value="F:catalytic activity"/>
    <property type="evidence" value="ECO:0007669"/>
    <property type="project" value="InterPro"/>
</dbReference>
<dbReference type="PANTHER" id="PTHR30212">
    <property type="entry name" value="PROTEIN YIIM"/>
    <property type="match status" value="1"/>
</dbReference>
<dbReference type="Gene3D" id="2.40.33.20">
    <property type="entry name" value="PK beta-barrel domain-like"/>
    <property type="match status" value="1"/>
</dbReference>
<dbReference type="GO" id="GO:0030151">
    <property type="term" value="F:molybdenum ion binding"/>
    <property type="evidence" value="ECO:0007669"/>
    <property type="project" value="InterPro"/>
</dbReference>
<protein>
    <recommendedName>
        <fullName evidence="1">MOSC domain-containing protein</fullName>
    </recommendedName>
</protein>
<reference evidence="2 3" key="2">
    <citation type="submission" date="2015-01" db="EMBL/GenBank/DDBJ databases">
        <title>Complete genome sequence of Pyrinomonas methylaliphatogenes type strain K22T.</title>
        <authorList>
            <person name="Lee K.C.Y."/>
            <person name="Power J.F."/>
            <person name="Dunfield P.F."/>
            <person name="Morgan X.C."/>
            <person name="Huttenhower C."/>
            <person name="Stott M.B."/>
        </authorList>
    </citation>
    <scope>NUCLEOTIDE SEQUENCE [LARGE SCALE GENOMIC DNA]</scope>
    <source>
        <strain evidence="2 3">K22</strain>
    </source>
</reference>
<dbReference type="InterPro" id="IPR005163">
    <property type="entry name" value="Tri_helical_YiiM-like"/>
</dbReference>
<evidence type="ECO:0000313" key="2">
    <source>
        <dbReference type="EMBL" id="CDM65967.1"/>
    </source>
</evidence>
<sequence length="219" mass="23972">MTPVILSIQVGKVRSFFASNPKAQSWASAIVKEAVSGPIRLGFEGLDGDEHADSVHHGGCERAALVYASSHYHSWRGEIGRPDLTYGAFGENLTIAGATEAETCIGDIYRIGDAVVQVSQPRQPCWKLERLHKVEGLAQLAARKGRTGWYLRVLAEGVIEPGQRLALLERPYPDLTVALANAVMYKQNDDKGCLIRLASCPALSPDWRHRLSKRLKEGG</sequence>
<dbReference type="Pfam" id="PF03473">
    <property type="entry name" value="MOSC"/>
    <property type="match status" value="1"/>
</dbReference>
<dbReference type="GO" id="GO:0030170">
    <property type="term" value="F:pyridoxal phosphate binding"/>
    <property type="evidence" value="ECO:0007669"/>
    <property type="project" value="InterPro"/>
</dbReference>
<dbReference type="InterPro" id="IPR005302">
    <property type="entry name" value="MoCF_Sase_C"/>
</dbReference>
<dbReference type="Pfam" id="PF03475">
    <property type="entry name" value="YiiM_3-alpha"/>
    <property type="match status" value="1"/>
</dbReference>
<feature type="domain" description="MOSC" evidence="1">
    <location>
        <begin position="33"/>
        <end position="168"/>
    </location>
</feature>
<dbReference type="EMBL" id="CBXV010000007">
    <property type="protein sequence ID" value="CDM65967.1"/>
    <property type="molecule type" value="Genomic_DNA"/>
</dbReference>
<dbReference type="AlphaFoldDB" id="A0A0B6WZ15"/>
<dbReference type="InterPro" id="IPR052353">
    <property type="entry name" value="Benzoxazolinone_Detox_Enz"/>
</dbReference>
<gene>
    <name evidence="2" type="ORF">PYK22_01976</name>
</gene>
<dbReference type="InterPro" id="IPR011037">
    <property type="entry name" value="Pyrv_Knase-like_insert_dom_sf"/>
</dbReference>
<accession>A0A0B6WZ15</accession>
<dbReference type="Proteomes" id="UP000031518">
    <property type="component" value="Unassembled WGS sequence"/>
</dbReference>
<evidence type="ECO:0000259" key="1">
    <source>
        <dbReference type="PROSITE" id="PS51340"/>
    </source>
</evidence>